<feature type="region of interest" description="Disordered" evidence="1">
    <location>
        <begin position="1"/>
        <end position="84"/>
    </location>
</feature>
<evidence type="ECO:0000313" key="3">
    <source>
        <dbReference type="Proteomes" id="UP001386955"/>
    </source>
</evidence>
<comment type="caution">
    <text evidence="2">The sequence shown here is derived from an EMBL/GenBank/DDBJ whole genome shotgun (WGS) entry which is preliminary data.</text>
</comment>
<reference evidence="2 3" key="1">
    <citation type="submission" date="2024-01" db="EMBL/GenBank/DDBJ databases">
        <title>The genomes of 5 underutilized Papilionoideae crops provide insights into root nodulation and disease resistanc.</title>
        <authorList>
            <person name="Jiang F."/>
        </authorList>
    </citation>
    <scope>NUCLEOTIDE SEQUENCE [LARGE SCALE GENOMIC DNA]</scope>
    <source>
        <strain evidence="2">DUOXIRENSHENG_FW03</strain>
        <tissue evidence="2">Leaves</tissue>
    </source>
</reference>
<sequence>MQIRIDKDIPGHTHHVSSLDANSPQISPYATIQKILAPTTRPHPKGTKSKSPSTGGTTIQKVLAPTTRPPPKGTNSKPITGTNLSKIQKILY</sequence>
<dbReference type="EMBL" id="JAYMYS010000003">
    <property type="protein sequence ID" value="KAK7399796.1"/>
    <property type="molecule type" value="Genomic_DNA"/>
</dbReference>
<gene>
    <name evidence="2" type="ORF">VNO78_10988</name>
</gene>
<accession>A0AAN9SLJ0</accession>
<keyword evidence="3" id="KW-1185">Reference proteome</keyword>
<feature type="compositionally biased region" description="Polar residues" evidence="1">
    <location>
        <begin position="19"/>
        <end position="30"/>
    </location>
</feature>
<protein>
    <submittedName>
        <fullName evidence="2">Uncharacterized protein</fullName>
    </submittedName>
</protein>
<feature type="compositionally biased region" description="Basic and acidic residues" evidence="1">
    <location>
        <begin position="1"/>
        <end position="11"/>
    </location>
</feature>
<evidence type="ECO:0000256" key="1">
    <source>
        <dbReference type="SAM" id="MobiDB-lite"/>
    </source>
</evidence>
<dbReference type="AlphaFoldDB" id="A0AAN9SLJ0"/>
<evidence type="ECO:0000313" key="2">
    <source>
        <dbReference type="EMBL" id="KAK7399796.1"/>
    </source>
</evidence>
<feature type="compositionally biased region" description="Polar residues" evidence="1">
    <location>
        <begin position="73"/>
        <end position="84"/>
    </location>
</feature>
<organism evidence="2 3">
    <name type="scientific">Psophocarpus tetragonolobus</name>
    <name type="common">Winged bean</name>
    <name type="synonym">Dolichos tetragonolobus</name>
    <dbReference type="NCBI Taxonomy" id="3891"/>
    <lineage>
        <taxon>Eukaryota</taxon>
        <taxon>Viridiplantae</taxon>
        <taxon>Streptophyta</taxon>
        <taxon>Embryophyta</taxon>
        <taxon>Tracheophyta</taxon>
        <taxon>Spermatophyta</taxon>
        <taxon>Magnoliopsida</taxon>
        <taxon>eudicotyledons</taxon>
        <taxon>Gunneridae</taxon>
        <taxon>Pentapetalae</taxon>
        <taxon>rosids</taxon>
        <taxon>fabids</taxon>
        <taxon>Fabales</taxon>
        <taxon>Fabaceae</taxon>
        <taxon>Papilionoideae</taxon>
        <taxon>50 kb inversion clade</taxon>
        <taxon>NPAAA clade</taxon>
        <taxon>indigoferoid/millettioid clade</taxon>
        <taxon>Phaseoleae</taxon>
        <taxon>Psophocarpus</taxon>
    </lineage>
</organism>
<dbReference type="Proteomes" id="UP001386955">
    <property type="component" value="Unassembled WGS sequence"/>
</dbReference>
<proteinExistence type="predicted"/>
<name>A0AAN9SLJ0_PSOTE</name>